<dbReference type="EMBL" id="MJEQ01037189">
    <property type="protein sequence ID" value="OIT01396.1"/>
    <property type="molecule type" value="Genomic_DNA"/>
</dbReference>
<reference evidence="1" key="1">
    <citation type="submission" date="2016-11" db="EMBL/GenBank/DDBJ databases">
        <title>The genome of Nicotiana attenuata.</title>
        <authorList>
            <person name="Xu S."/>
            <person name="Brockmoeller T."/>
            <person name="Gaquerel E."/>
            <person name="Navarro A."/>
            <person name="Kuhl H."/>
            <person name="Gase K."/>
            <person name="Ling Z."/>
            <person name="Zhou W."/>
            <person name="Kreitzer C."/>
            <person name="Stanke M."/>
            <person name="Tang H."/>
            <person name="Lyons E."/>
            <person name="Pandey P."/>
            <person name="Pandey S.P."/>
            <person name="Timmermann B."/>
            <person name="Baldwin I.T."/>
        </authorList>
    </citation>
    <scope>NUCLEOTIDE SEQUENCE [LARGE SCALE GENOMIC DNA]</scope>
    <source>
        <strain evidence="1">UT</strain>
    </source>
</reference>
<sequence>MRKGKDNTKNGLWTVYAATTDRRTGNPEGSEIKECRLSPTQADAKEISIQERHNRTSKNELQMRETAIPGYKLLPFHYAEGQQIAIGIEEITGDLALTNDGQKGVDDKVASGDFNRANNASKQQGVTLVAAQEGNNDRAVVDRVAHAVMPEAIVAISGDITAVVPNS</sequence>
<evidence type="ECO:0000313" key="1">
    <source>
        <dbReference type="EMBL" id="OIT01396.1"/>
    </source>
</evidence>
<organism evidence="1 2">
    <name type="scientific">Nicotiana attenuata</name>
    <name type="common">Coyote tobacco</name>
    <dbReference type="NCBI Taxonomy" id="49451"/>
    <lineage>
        <taxon>Eukaryota</taxon>
        <taxon>Viridiplantae</taxon>
        <taxon>Streptophyta</taxon>
        <taxon>Embryophyta</taxon>
        <taxon>Tracheophyta</taxon>
        <taxon>Spermatophyta</taxon>
        <taxon>Magnoliopsida</taxon>
        <taxon>eudicotyledons</taxon>
        <taxon>Gunneridae</taxon>
        <taxon>Pentapetalae</taxon>
        <taxon>asterids</taxon>
        <taxon>lamiids</taxon>
        <taxon>Solanales</taxon>
        <taxon>Solanaceae</taxon>
        <taxon>Nicotianoideae</taxon>
        <taxon>Nicotianeae</taxon>
        <taxon>Nicotiana</taxon>
    </lineage>
</organism>
<protein>
    <submittedName>
        <fullName evidence="1">Uncharacterized protein</fullName>
    </submittedName>
</protein>
<dbReference type="AlphaFoldDB" id="A0A1J6IAC9"/>
<gene>
    <name evidence="1" type="ORF">A4A49_36666</name>
</gene>
<keyword evidence="2" id="KW-1185">Reference proteome</keyword>
<dbReference type="Proteomes" id="UP000187609">
    <property type="component" value="Unassembled WGS sequence"/>
</dbReference>
<evidence type="ECO:0000313" key="2">
    <source>
        <dbReference type="Proteomes" id="UP000187609"/>
    </source>
</evidence>
<dbReference type="Gramene" id="OIT01396">
    <property type="protein sequence ID" value="OIT01396"/>
    <property type="gene ID" value="A4A49_36666"/>
</dbReference>
<name>A0A1J6IAC9_NICAT</name>
<accession>A0A1J6IAC9</accession>
<proteinExistence type="predicted"/>
<comment type="caution">
    <text evidence="1">The sequence shown here is derived from an EMBL/GenBank/DDBJ whole genome shotgun (WGS) entry which is preliminary data.</text>
</comment>